<dbReference type="EC" id="2.7.7.65" evidence="5"/>
<dbReference type="InterPro" id="IPR000160">
    <property type="entry name" value="GGDEF_dom"/>
</dbReference>
<dbReference type="Gene3D" id="3.30.70.270">
    <property type="match status" value="1"/>
</dbReference>
<dbReference type="InterPro" id="IPR029787">
    <property type="entry name" value="Nucleotide_cyclase"/>
</dbReference>
<dbReference type="Pfam" id="PF05227">
    <property type="entry name" value="CHASE3"/>
    <property type="match status" value="1"/>
</dbReference>
<organism evidence="5 6">
    <name type="scientific">Deinococcus hohokamensis</name>
    <dbReference type="NCBI Taxonomy" id="309883"/>
    <lineage>
        <taxon>Bacteria</taxon>
        <taxon>Thermotogati</taxon>
        <taxon>Deinococcota</taxon>
        <taxon>Deinococci</taxon>
        <taxon>Deinococcales</taxon>
        <taxon>Deinococcaceae</taxon>
        <taxon>Deinococcus</taxon>
    </lineage>
</organism>
<keyword evidence="5" id="KW-0548">Nucleotidyltransferase</keyword>
<evidence type="ECO:0000259" key="4">
    <source>
        <dbReference type="PROSITE" id="PS50887"/>
    </source>
</evidence>
<reference evidence="6" key="1">
    <citation type="journal article" date="2019" name="Int. J. Syst. Evol. Microbiol.">
        <title>The Global Catalogue of Microorganisms (GCM) 10K type strain sequencing project: providing services to taxonomists for standard genome sequencing and annotation.</title>
        <authorList>
            <consortium name="The Broad Institute Genomics Platform"/>
            <consortium name="The Broad Institute Genome Sequencing Center for Infectious Disease"/>
            <person name="Wu L."/>
            <person name="Ma J."/>
        </authorList>
    </citation>
    <scope>NUCLEOTIDE SEQUENCE [LARGE SCALE GENOMIC DNA]</scope>
    <source>
        <strain evidence="6">CCUG 55995</strain>
    </source>
</reference>
<dbReference type="PANTHER" id="PTHR45138:SF9">
    <property type="entry name" value="DIGUANYLATE CYCLASE DGCM-RELATED"/>
    <property type="match status" value="1"/>
</dbReference>
<dbReference type="InterPro" id="IPR007891">
    <property type="entry name" value="CHASE3"/>
</dbReference>
<dbReference type="GO" id="GO:0052621">
    <property type="term" value="F:diguanylate cyclase activity"/>
    <property type="evidence" value="ECO:0007669"/>
    <property type="project" value="UniProtKB-EC"/>
</dbReference>
<evidence type="ECO:0000256" key="2">
    <source>
        <dbReference type="SAM" id="Phobius"/>
    </source>
</evidence>
<evidence type="ECO:0000313" key="5">
    <source>
        <dbReference type="EMBL" id="MFC4640258.1"/>
    </source>
</evidence>
<feature type="coiled-coil region" evidence="1">
    <location>
        <begin position="255"/>
        <end position="282"/>
    </location>
</feature>
<dbReference type="PANTHER" id="PTHR45138">
    <property type="entry name" value="REGULATORY COMPONENTS OF SENSORY TRANSDUCTION SYSTEM"/>
    <property type="match status" value="1"/>
</dbReference>
<dbReference type="SUPFAM" id="SSF55781">
    <property type="entry name" value="GAF domain-like"/>
    <property type="match status" value="1"/>
</dbReference>
<accession>A0ABV9ID71</accession>
<dbReference type="Gene3D" id="3.30.450.40">
    <property type="match status" value="1"/>
</dbReference>
<dbReference type="SUPFAM" id="SSF55073">
    <property type="entry name" value="Nucleotide cyclase"/>
    <property type="match status" value="1"/>
</dbReference>
<evidence type="ECO:0000259" key="3">
    <source>
        <dbReference type="PROSITE" id="PS50885"/>
    </source>
</evidence>
<dbReference type="SMART" id="SM00304">
    <property type="entry name" value="HAMP"/>
    <property type="match status" value="1"/>
</dbReference>
<dbReference type="Pfam" id="PF00672">
    <property type="entry name" value="HAMP"/>
    <property type="match status" value="1"/>
</dbReference>
<feature type="domain" description="GGDEF" evidence="4">
    <location>
        <begin position="464"/>
        <end position="598"/>
    </location>
</feature>
<dbReference type="Proteomes" id="UP001595952">
    <property type="component" value="Unassembled WGS sequence"/>
</dbReference>
<dbReference type="RefSeq" id="WP_380063240.1">
    <property type="nucleotide sequence ID" value="NZ_JBHSEI010000015.1"/>
</dbReference>
<evidence type="ECO:0000313" key="6">
    <source>
        <dbReference type="Proteomes" id="UP001595952"/>
    </source>
</evidence>
<dbReference type="InterPro" id="IPR043128">
    <property type="entry name" value="Rev_trsase/Diguanyl_cyclase"/>
</dbReference>
<keyword evidence="1" id="KW-0175">Coiled coil</keyword>
<comment type="caution">
    <text evidence="5">The sequence shown here is derived from an EMBL/GenBank/DDBJ whole genome shotgun (WGS) entry which is preliminary data.</text>
</comment>
<dbReference type="PROSITE" id="PS50887">
    <property type="entry name" value="GGDEF"/>
    <property type="match status" value="1"/>
</dbReference>
<dbReference type="CDD" id="cd19410">
    <property type="entry name" value="HK9-like_sensor"/>
    <property type="match status" value="1"/>
</dbReference>
<keyword evidence="5" id="KW-0808">Transferase</keyword>
<dbReference type="Pfam" id="PF00990">
    <property type="entry name" value="GGDEF"/>
    <property type="match status" value="1"/>
</dbReference>
<dbReference type="PROSITE" id="PS50885">
    <property type="entry name" value="HAMP"/>
    <property type="match status" value="1"/>
</dbReference>
<sequence>MMRLQTYLLRSQWPLWAMLVLLGGLALGTNLWSARTTRLAQNSQAELRDINALLLSVVNLETGIRGYALTHDPAFLEPYSQARVLFDTQLQRLRARNTMDPASASTPDHLRQLTRMDTLMRRWLNTVAAPEIGSRSAQASAQARAQRRGQGKVLIDAVREQVANYTTLELQEVQARERSAAWARQLNMGATTLGVLGAIVLSILSSVTVSRRLSRKFGRLADAAEHLAATETAQPVAGFHVMEAARLAQSFNHMAQKLERSHQELLDRNAELLRRNQEMAATNVLAEQLQTCLSLEEGHRVLAQSLPRLFPDAAGVLLTINASRNLLVPQVQWGDVASPAASDPHDCWALRRGQVYDPQGPKQSVGCTRCLNHPLTACFPLMAHGETLGILQLVHQEDRAAMRDCDHALASTLRTQIALGLANLKLRETLRAQSIRDPLTGLFNRRYIEEAFEQELGRARRHQTGLAVLMLDVDHFKRLNDQFGHEAGDAVLVRLGLAVQSRVRREDVVCRYGGEEFLVLLPGTALQQGQEVAELIRSTVAALRVSYQGQDIGALSVSVGVSAFPGHGETREALIASADHALYRAKQQGRNQVQAAGTAPL</sequence>
<dbReference type="Gene3D" id="6.10.340.10">
    <property type="match status" value="1"/>
</dbReference>
<dbReference type="EMBL" id="JBHSEI010000015">
    <property type="protein sequence ID" value="MFC4640258.1"/>
    <property type="molecule type" value="Genomic_DNA"/>
</dbReference>
<protein>
    <submittedName>
        <fullName evidence="5">Diguanylate cyclase</fullName>
        <ecNumber evidence="5">2.7.7.65</ecNumber>
    </submittedName>
</protein>
<keyword evidence="2" id="KW-0472">Membrane</keyword>
<feature type="transmembrane region" description="Helical" evidence="2">
    <location>
        <begin position="188"/>
        <end position="209"/>
    </location>
</feature>
<dbReference type="InterPro" id="IPR050469">
    <property type="entry name" value="Diguanylate_Cyclase"/>
</dbReference>
<keyword evidence="2" id="KW-0812">Transmembrane</keyword>
<keyword evidence="6" id="KW-1185">Reference proteome</keyword>
<dbReference type="NCBIfam" id="TIGR00254">
    <property type="entry name" value="GGDEF"/>
    <property type="match status" value="1"/>
</dbReference>
<proteinExistence type="predicted"/>
<gene>
    <name evidence="5" type="ORF">ACFO0D_18160</name>
</gene>
<keyword evidence="2" id="KW-1133">Transmembrane helix</keyword>
<feature type="domain" description="HAMP" evidence="3">
    <location>
        <begin position="211"/>
        <end position="263"/>
    </location>
</feature>
<evidence type="ECO:0000256" key="1">
    <source>
        <dbReference type="SAM" id="Coils"/>
    </source>
</evidence>
<dbReference type="CDD" id="cd01949">
    <property type="entry name" value="GGDEF"/>
    <property type="match status" value="1"/>
</dbReference>
<name>A0ABV9ID71_9DEIO</name>
<dbReference type="SMART" id="SM00267">
    <property type="entry name" value="GGDEF"/>
    <property type="match status" value="1"/>
</dbReference>
<dbReference type="InterPro" id="IPR003660">
    <property type="entry name" value="HAMP_dom"/>
</dbReference>
<dbReference type="InterPro" id="IPR029016">
    <property type="entry name" value="GAF-like_dom_sf"/>
</dbReference>